<dbReference type="RefSeq" id="WP_126642578.1">
    <property type="nucleotide sequence ID" value="NZ_BIFH01000043.1"/>
</dbReference>
<dbReference type="Gene3D" id="3.90.1570.10">
    <property type="entry name" value="tt1808, chain A"/>
    <property type="match status" value="1"/>
</dbReference>
<dbReference type="EMBL" id="BIFH01000043">
    <property type="protein sequence ID" value="GCE00886.1"/>
    <property type="molecule type" value="Genomic_DNA"/>
</dbReference>
<accession>A0A401Z264</accession>
<dbReference type="InterPro" id="IPR012296">
    <property type="entry name" value="Nuclease_put_TT1808"/>
</dbReference>
<dbReference type="AlphaFoldDB" id="A0A401Z264"/>
<evidence type="ECO:0000313" key="3">
    <source>
        <dbReference type="Proteomes" id="UP000286931"/>
    </source>
</evidence>
<sequence length="190" mass="20351">MQAGFDREWTAGDVFAAQETSLFSVELLDGIPLMSPLPTLRHQHVSGVLADILRRAVDDSGVGAMTFKSVNVRRGHRDVLRPDVAVVTWTAAISALESDAVAFAPEDVLLAAEILSPGHEGADRIDKPARYAEWKIASYWIVDPKTLTIETYTLDGDAYVASGSAAPGAVATLPALTPITLEPGALLRMR</sequence>
<proteinExistence type="predicted"/>
<dbReference type="Proteomes" id="UP000286931">
    <property type="component" value="Unassembled WGS sequence"/>
</dbReference>
<dbReference type="PANTHER" id="PTHR34107:SF2">
    <property type="entry name" value="SLL0888 PROTEIN"/>
    <property type="match status" value="1"/>
</dbReference>
<dbReference type="OrthoDB" id="5524117at2"/>
<dbReference type="SUPFAM" id="SSF52980">
    <property type="entry name" value="Restriction endonuclease-like"/>
    <property type="match status" value="1"/>
</dbReference>
<gene>
    <name evidence="2" type="ORF">EHYA_08613</name>
</gene>
<feature type="domain" description="Putative restriction endonuclease" evidence="1">
    <location>
        <begin position="20"/>
        <end position="180"/>
    </location>
</feature>
<dbReference type="PANTHER" id="PTHR34107">
    <property type="entry name" value="SLL0198 PROTEIN-RELATED"/>
    <property type="match status" value="1"/>
</dbReference>
<dbReference type="CDD" id="cd06260">
    <property type="entry name" value="DUF820-like"/>
    <property type="match status" value="1"/>
</dbReference>
<dbReference type="InterPro" id="IPR008538">
    <property type="entry name" value="Uma2"/>
</dbReference>
<evidence type="ECO:0000259" key="1">
    <source>
        <dbReference type="Pfam" id="PF05685"/>
    </source>
</evidence>
<comment type="caution">
    <text evidence="2">The sequence shown here is derived from an EMBL/GenBank/DDBJ whole genome shotgun (WGS) entry which is preliminary data.</text>
</comment>
<organism evidence="2 3">
    <name type="scientific">Embleya hyalina</name>
    <dbReference type="NCBI Taxonomy" id="516124"/>
    <lineage>
        <taxon>Bacteria</taxon>
        <taxon>Bacillati</taxon>
        <taxon>Actinomycetota</taxon>
        <taxon>Actinomycetes</taxon>
        <taxon>Kitasatosporales</taxon>
        <taxon>Streptomycetaceae</taxon>
        <taxon>Embleya</taxon>
    </lineage>
</organism>
<dbReference type="InterPro" id="IPR011335">
    <property type="entry name" value="Restrct_endonuc-II-like"/>
</dbReference>
<dbReference type="Pfam" id="PF05685">
    <property type="entry name" value="Uma2"/>
    <property type="match status" value="1"/>
</dbReference>
<protein>
    <recommendedName>
        <fullName evidence="1">Putative restriction endonuclease domain-containing protein</fullName>
    </recommendedName>
</protein>
<reference evidence="2 3" key="1">
    <citation type="submission" date="2018-12" db="EMBL/GenBank/DDBJ databases">
        <title>Draft genome sequence of Embleya hyalina NBRC 13850T.</title>
        <authorList>
            <person name="Komaki H."/>
            <person name="Hosoyama A."/>
            <person name="Kimura A."/>
            <person name="Ichikawa N."/>
            <person name="Tamura T."/>
        </authorList>
    </citation>
    <scope>NUCLEOTIDE SEQUENCE [LARGE SCALE GENOMIC DNA]</scope>
    <source>
        <strain evidence="2 3">NBRC 13850</strain>
    </source>
</reference>
<evidence type="ECO:0000313" key="2">
    <source>
        <dbReference type="EMBL" id="GCE00886.1"/>
    </source>
</evidence>
<keyword evidence="3" id="KW-1185">Reference proteome</keyword>
<name>A0A401Z264_9ACTN</name>